<evidence type="ECO:0000313" key="3">
    <source>
        <dbReference type="RefSeq" id="XP_022728782.1"/>
    </source>
</evidence>
<dbReference type="InterPro" id="IPR025322">
    <property type="entry name" value="PADRE_dom"/>
</dbReference>
<name>A0A6P5XLM3_DURZI</name>
<reference evidence="3" key="1">
    <citation type="submission" date="2025-08" db="UniProtKB">
        <authorList>
            <consortium name="RefSeq"/>
        </authorList>
    </citation>
    <scope>IDENTIFICATION</scope>
    <source>
        <tissue evidence="3">Fruit stalk</tissue>
    </source>
</reference>
<feature type="region of interest" description="Disordered" evidence="1">
    <location>
        <begin position="105"/>
        <end position="133"/>
    </location>
</feature>
<dbReference type="GeneID" id="111284362"/>
<evidence type="ECO:0000256" key="1">
    <source>
        <dbReference type="SAM" id="MobiDB-lite"/>
    </source>
</evidence>
<gene>
    <name evidence="3" type="primary">LOC111284362</name>
</gene>
<dbReference type="Pfam" id="PF14009">
    <property type="entry name" value="PADRE"/>
    <property type="match status" value="1"/>
</dbReference>
<dbReference type="KEGG" id="dzi:111284362"/>
<feature type="compositionally biased region" description="Polar residues" evidence="1">
    <location>
        <begin position="112"/>
        <end position="125"/>
    </location>
</feature>
<keyword evidence="2" id="KW-1185">Reference proteome</keyword>
<dbReference type="AlphaFoldDB" id="A0A6P5XLM3"/>
<organism evidence="2 3">
    <name type="scientific">Durio zibethinus</name>
    <name type="common">Durian</name>
    <dbReference type="NCBI Taxonomy" id="66656"/>
    <lineage>
        <taxon>Eukaryota</taxon>
        <taxon>Viridiplantae</taxon>
        <taxon>Streptophyta</taxon>
        <taxon>Embryophyta</taxon>
        <taxon>Tracheophyta</taxon>
        <taxon>Spermatophyta</taxon>
        <taxon>Magnoliopsida</taxon>
        <taxon>eudicotyledons</taxon>
        <taxon>Gunneridae</taxon>
        <taxon>Pentapetalae</taxon>
        <taxon>rosids</taxon>
        <taxon>malvids</taxon>
        <taxon>Malvales</taxon>
        <taxon>Malvaceae</taxon>
        <taxon>Helicteroideae</taxon>
        <taxon>Durio</taxon>
    </lineage>
</organism>
<dbReference type="RefSeq" id="XP_022728782.1">
    <property type="nucleotide sequence ID" value="XM_022873047.1"/>
</dbReference>
<dbReference type="OrthoDB" id="736928at2759"/>
<accession>A0A6P5XLM3</accession>
<evidence type="ECO:0000313" key="2">
    <source>
        <dbReference type="Proteomes" id="UP000515121"/>
    </source>
</evidence>
<sequence length="178" mass="19818">MGCRLSCRCTSPNTFNTIRLVHLDGYVEDFDHPISVGEVIGKSPNQFLCAAAQLVSAGSKPLHPDTQLQPGHLYFVLPLSTLQDDVSPLDMASVVKRLTAKAKSIRSDHVSPKTTPTMENSSGRSQGRPERRDMTYGLQKSCRARARSWKPILDTIIEISFTQRSESDLREINFITTK</sequence>
<proteinExistence type="predicted"/>
<protein>
    <submittedName>
        <fullName evidence="3">Uncharacterized protein LOC111284362</fullName>
    </submittedName>
</protein>
<dbReference type="Proteomes" id="UP000515121">
    <property type="component" value="Unplaced"/>
</dbReference>
<dbReference type="PANTHER" id="PTHR33052">
    <property type="entry name" value="DUF4228 DOMAIN PROTEIN-RELATED"/>
    <property type="match status" value="1"/>
</dbReference>